<name>A0A517YN88_9BACT</name>
<gene>
    <name evidence="2" type="ORF">ETAA8_68410</name>
</gene>
<dbReference type="PANTHER" id="PTHR46637:SF1">
    <property type="entry name" value="BLL5188 PROTEIN"/>
    <property type="match status" value="1"/>
</dbReference>
<dbReference type="AlphaFoldDB" id="A0A517YN88"/>
<evidence type="ECO:0000313" key="3">
    <source>
        <dbReference type="Proteomes" id="UP000315017"/>
    </source>
</evidence>
<sequence length="71" mass="8644">MTYAEWQVIKRFLPALKPRGHKEIGWRRILDGIFCGNKEGCQWRALPKEFGKWQLYYHYFRLWRMDGPGRG</sequence>
<organism evidence="2 3">
    <name type="scientific">Anatilimnocola aggregata</name>
    <dbReference type="NCBI Taxonomy" id="2528021"/>
    <lineage>
        <taxon>Bacteria</taxon>
        <taxon>Pseudomonadati</taxon>
        <taxon>Planctomycetota</taxon>
        <taxon>Planctomycetia</taxon>
        <taxon>Pirellulales</taxon>
        <taxon>Pirellulaceae</taxon>
        <taxon>Anatilimnocola</taxon>
    </lineage>
</organism>
<feature type="domain" description="Insertion element IS402-like" evidence="1">
    <location>
        <begin position="2"/>
        <end position="67"/>
    </location>
</feature>
<dbReference type="InterPro" id="IPR025161">
    <property type="entry name" value="IS402-like_dom"/>
</dbReference>
<protein>
    <recommendedName>
        <fullName evidence="1">Insertion element IS402-like domain-containing protein</fullName>
    </recommendedName>
</protein>
<dbReference type="InterPro" id="IPR052909">
    <property type="entry name" value="Transposase_6_like"/>
</dbReference>
<keyword evidence="3" id="KW-1185">Reference proteome</keyword>
<evidence type="ECO:0000313" key="2">
    <source>
        <dbReference type="EMBL" id="QDU31681.1"/>
    </source>
</evidence>
<dbReference type="Pfam" id="PF13340">
    <property type="entry name" value="DUF4096"/>
    <property type="match status" value="1"/>
</dbReference>
<accession>A0A517YN88</accession>
<dbReference type="OrthoDB" id="212263at2"/>
<dbReference type="Proteomes" id="UP000315017">
    <property type="component" value="Chromosome"/>
</dbReference>
<reference evidence="2 3" key="1">
    <citation type="submission" date="2019-02" db="EMBL/GenBank/DDBJ databases">
        <title>Deep-cultivation of Planctomycetes and their phenomic and genomic characterization uncovers novel biology.</title>
        <authorList>
            <person name="Wiegand S."/>
            <person name="Jogler M."/>
            <person name="Boedeker C."/>
            <person name="Pinto D."/>
            <person name="Vollmers J."/>
            <person name="Rivas-Marin E."/>
            <person name="Kohn T."/>
            <person name="Peeters S.H."/>
            <person name="Heuer A."/>
            <person name="Rast P."/>
            <person name="Oberbeckmann S."/>
            <person name="Bunk B."/>
            <person name="Jeske O."/>
            <person name="Meyerdierks A."/>
            <person name="Storesund J.E."/>
            <person name="Kallscheuer N."/>
            <person name="Luecker S."/>
            <person name="Lage O.M."/>
            <person name="Pohl T."/>
            <person name="Merkel B.J."/>
            <person name="Hornburger P."/>
            <person name="Mueller R.-W."/>
            <person name="Bruemmer F."/>
            <person name="Labrenz M."/>
            <person name="Spormann A.M."/>
            <person name="Op den Camp H."/>
            <person name="Overmann J."/>
            <person name="Amann R."/>
            <person name="Jetten M.S.M."/>
            <person name="Mascher T."/>
            <person name="Medema M.H."/>
            <person name="Devos D.P."/>
            <person name="Kaster A.-K."/>
            <person name="Ovreas L."/>
            <person name="Rohde M."/>
            <person name="Galperin M.Y."/>
            <person name="Jogler C."/>
        </authorList>
    </citation>
    <scope>NUCLEOTIDE SEQUENCE [LARGE SCALE GENOMIC DNA]</scope>
    <source>
        <strain evidence="2 3">ETA_A8</strain>
    </source>
</reference>
<proteinExistence type="predicted"/>
<dbReference type="KEGG" id="aagg:ETAA8_68410"/>
<evidence type="ECO:0000259" key="1">
    <source>
        <dbReference type="Pfam" id="PF13340"/>
    </source>
</evidence>
<dbReference type="RefSeq" id="WP_145099218.1">
    <property type="nucleotide sequence ID" value="NZ_CP036274.1"/>
</dbReference>
<dbReference type="PANTHER" id="PTHR46637">
    <property type="entry name" value="TIS1421-TRANSPOSASE PROTEIN A"/>
    <property type="match status" value="1"/>
</dbReference>
<dbReference type="EMBL" id="CP036274">
    <property type="protein sequence ID" value="QDU31681.1"/>
    <property type="molecule type" value="Genomic_DNA"/>
</dbReference>